<proteinExistence type="predicted"/>
<dbReference type="RefSeq" id="WP_203538890.1">
    <property type="nucleotide sequence ID" value="NZ_JAESND010000006.1"/>
</dbReference>
<feature type="signal peptide" evidence="2">
    <location>
        <begin position="1"/>
        <end position="22"/>
    </location>
</feature>
<dbReference type="EMBL" id="JAESND010000006">
    <property type="protein sequence ID" value="MBM3116648.1"/>
    <property type="molecule type" value="Genomic_DNA"/>
</dbReference>
<organism evidence="3 4">
    <name type="scientific">Jeongeupia naejangsanensis</name>
    <dbReference type="NCBI Taxonomy" id="613195"/>
    <lineage>
        <taxon>Bacteria</taxon>
        <taxon>Pseudomonadati</taxon>
        <taxon>Pseudomonadota</taxon>
        <taxon>Betaproteobacteria</taxon>
        <taxon>Neisseriales</taxon>
        <taxon>Chitinibacteraceae</taxon>
        <taxon>Jeongeupia</taxon>
    </lineage>
</organism>
<dbReference type="Proteomes" id="UP000809431">
    <property type="component" value="Unassembled WGS sequence"/>
</dbReference>
<reference evidence="3 4" key="1">
    <citation type="submission" date="2021-01" db="EMBL/GenBank/DDBJ databases">
        <title>Draft Genome Sequence and Polyhydroxyalkanoate Biosynthetic Potential of Jeongeupia naejangsanensis Type Strain DSM 24253.</title>
        <authorList>
            <person name="Turrini P."/>
            <person name="Artuso I."/>
            <person name="Lugli G.A."/>
            <person name="Frangipani E."/>
            <person name="Ventura M."/>
            <person name="Visca P."/>
        </authorList>
    </citation>
    <scope>NUCLEOTIDE SEQUENCE [LARGE SCALE GENOMIC DNA]</scope>
    <source>
        <strain evidence="3 4">DSM 24253</strain>
    </source>
</reference>
<feature type="chain" id="PRO_5046030976" evidence="2">
    <location>
        <begin position="23"/>
        <end position="66"/>
    </location>
</feature>
<evidence type="ECO:0000256" key="2">
    <source>
        <dbReference type="SAM" id="SignalP"/>
    </source>
</evidence>
<evidence type="ECO:0000313" key="4">
    <source>
        <dbReference type="Proteomes" id="UP000809431"/>
    </source>
</evidence>
<accession>A0ABS2BNK9</accession>
<evidence type="ECO:0000256" key="1">
    <source>
        <dbReference type="SAM" id="MobiDB-lite"/>
    </source>
</evidence>
<sequence>MRTLSKWIAFLLASLFSAAAFAAMVAPNDIPTSDHGSGLDQINWLQKQAGPGSNAGGGGRGGGGGM</sequence>
<name>A0ABS2BNK9_9NEIS</name>
<feature type="region of interest" description="Disordered" evidence="1">
    <location>
        <begin position="47"/>
        <end position="66"/>
    </location>
</feature>
<keyword evidence="2" id="KW-0732">Signal</keyword>
<comment type="caution">
    <text evidence="3">The sequence shown here is derived from an EMBL/GenBank/DDBJ whole genome shotgun (WGS) entry which is preliminary data.</text>
</comment>
<keyword evidence="4" id="KW-1185">Reference proteome</keyword>
<gene>
    <name evidence="3" type="ORF">JMJ54_12480</name>
</gene>
<evidence type="ECO:0000313" key="3">
    <source>
        <dbReference type="EMBL" id="MBM3116648.1"/>
    </source>
</evidence>
<feature type="compositionally biased region" description="Gly residues" evidence="1">
    <location>
        <begin position="53"/>
        <end position="66"/>
    </location>
</feature>
<protein>
    <submittedName>
        <fullName evidence="3">Uncharacterized protein</fullName>
    </submittedName>
</protein>